<evidence type="ECO:0000256" key="1">
    <source>
        <dbReference type="SAM" id="MobiDB-lite"/>
    </source>
</evidence>
<name>A0A251XD61_CLAMM</name>
<gene>
    <name evidence="2" type="ORF">CMMCAS07_19725</name>
</gene>
<dbReference type="AlphaFoldDB" id="A0A251XD61"/>
<sequence>MSSRRCPDGTVWPTSAAIPETVPAVCAVSGCSIFIASRTTRRSPLTTCWPSSTASLTTVACMGEVTDPPPDVSTEPACLRRAGAAAARRDEDAPAAGARSSGRLTSMRLPPTSTTTVCRAGASAASSRAPDHGSMVLSNSVSIQRV</sequence>
<dbReference type="Proteomes" id="UP000195062">
    <property type="component" value="Unassembled WGS sequence"/>
</dbReference>
<organism evidence="2 3">
    <name type="scientific">Clavibacter michiganensis subsp. michiganensis</name>
    <dbReference type="NCBI Taxonomy" id="33013"/>
    <lineage>
        <taxon>Bacteria</taxon>
        <taxon>Bacillati</taxon>
        <taxon>Actinomycetota</taxon>
        <taxon>Actinomycetes</taxon>
        <taxon>Micrococcales</taxon>
        <taxon>Microbacteriaceae</taxon>
        <taxon>Clavibacter</taxon>
    </lineage>
</organism>
<dbReference type="EMBL" id="MDHH01000009">
    <property type="protein sequence ID" value="OUE00022.1"/>
    <property type="molecule type" value="Genomic_DNA"/>
</dbReference>
<feature type="compositionally biased region" description="Low complexity" evidence="1">
    <location>
        <begin position="119"/>
        <end position="128"/>
    </location>
</feature>
<comment type="caution">
    <text evidence="2">The sequence shown here is derived from an EMBL/GenBank/DDBJ whole genome shotgun (WGS) entry which is preliminary data.</text>
</comment>
<evidence type="ECO:0000313" key="3">
    <source>
        <dbReference type="Proteomes" id="UP000195062"/>
    </source>
</evidence>
<protein>
    <submittedName>
        <fullName evidence="2">Uncharacterized protein</fullName>
    </submittedName>
</protein>
<reference evidence="2 3" key="1">
    <citation type="submission" date="2016-08" db="EMBL/GenBank/DDBJ databases">
        <title>Genome sequence of Clavibacter michiganensis subsp. michiganensis strain CASJ007.</title>
        <authorList>
            <person name="Thapa S.P."/>
            <person name="Coaker G."/>
        </authorList>
    </citation>
    <scope>NUCLEOTIDE SEQUENCE [LARGE SCALE GENOMIC DNA]</scope>
    <source>
        <strain evidence="2">CASJ007</strain>
    </source>
</reference>
<accession>A0A251XD61</accession>
<feature type="compositionally biased region" description="Low complexity" evidence="1">
    <location>
        <begin position="75"/>
        <end position="86"/>
    </location>
</feature>
<keyword evidence="3" id="KW-1185">Reference proteome</keyword>
<feature type="compositionally biased region" description="Polar residues" evidence="1">
    <location>
        <begin position="136"/>
        <end position="146"/>
    </location>
</feature>
<feature type="region of interest" description="Disordered" evidence="1">
    <location>
        <begin position="67"/>
        <end position="146"/>
    </location>
</feature>
<proteinExistence type="predicted"/>
<evidence type="ECO:0000313" key="2">
    <source>
        <dbReference type="EMBL" id="OUE00022.1"/>
    </source>
</evidence>
<dbReference type="PROSITE" id="PS51257">
    <property type="entry name" value="PROKAR_LIPOPROTEIN"/>
    <property type="match status" value="1"/>
</dbReference>